<dbReference type="InterPro" id="IPR050482">
    <property type="entry name" value="Sensor_HK_TwoCompSys"/>
</dbReference>
<gene>
    <name evidence="12" type="ORF">V1351_15865</name>
</gene>
<dbReference type="Gene3D" id="3.30.565.10">
    <property type="entry name" value="Histidine kinase-like ATPase, C-terminal domain"/>
    <property type="match status" value="1"/>
</dbReference>
<sequence>MADVHTPPRLLASVTQTAFVVRLVGLLAALALVVGRELTPAILIGVVAAGLTSYVGLARPEYLRMVSKHPSLALVDLALMATAVAFTGVDSPLVLVLLPTALLLGLWVDRIAGGIVIICLLALYILSLLTTGTFRDFVVTAIVPFVFVVLWLLGLVIARAVEGERRAQGAVRDAIASAAAASERTAIAREIHDSMAKSLQGIVMTSAALPSLVEKNPPDARERAHELQVMAGQAVHQMRQIMSSLRERSSDQSLSSAVAEVAMAWQSTTGREIELTVRQDLDTEDEAVRYELVHCVTEALDNVHRHAGPCRVALSLESPSPDRLLLTVVDDGVGMTDTALGAAARAGHHGVSGIRERMARIGGLVEVASAPGQGTSVMLNIHREGLIEA</sequence>
<feature type="transmembrane region" description="Helical" evidence="9">
    <location>
        <begin position="41"/>
        <end position="57"/>
    </location>
</feature>
<dbReference type="PANTHER" id="PTHR24421">
    <property type="entry name" value="NITRATE/NITRITE SENSOR PROTEIN NARX-RELATED"/>
    <property type="match status" value="1"/>
</dbReference>
<evidence type="ECO:0000313" key="13">
    <source>
        <dbReference type="Proteomes" id="UP001382727"/>
    </source>
</evidence>
<dbReference type="EMBL" id="CP144913">
    <property type="protein sequence ID" value="WXB76399.1"/>
    <property type="molecule type" value="Genomic_DNA"/>
</dbReference>
<evidence type="ECO:0000256" key="9">
    <source>
        <dbReference type="SAM" id="Phobius"/>
    </source>
</evidence>
<feature type="domain" description="Histidine kinase/HSP90-like ATPase" evidence="10">
    <location>
        <begin position="291"/>
        <end position="382"/>
    </location>
</feature>
<feature type="transmembrane region" description="Helical" evidence="9">
    <location>
        <begin position="77"/>
        <end position="104"/>
    </location>
</feature>
<evidence type="ECO:0000256" key="6">
    <source>
        <dbReference type="ARBA" id="ARBA00022777"/>
    </source>
</evidence>
<dbReference type="CDD" id="cd16917">
    <property type="entry name" value="HATPase_UhpB-NarQ-NarX-like"/>
    <property type="match status" value="1"/>
</dbReference>
<keyword evidence="5" id="KW-0547">Nucleotide-binding</keyword>
<dbReference type="Pfam" id="PF02518">
    <property type="entry name" value="HATPase_c"/>
    <property type="match status" value="1"/>
</dbReference>
<keyword evidence="8" id="KW-0902">Two-component regulatory system</keyword>
<accession>A0ABZ2MH68</accession>
<keyword evidence="13" id="KW-1185">Reference proteome</keyword>
<dbReference type="InterPro" id="IPR003594">
    <property type="entry name" value="HATPase_dom"/>
</dbReference>
<evidence type="ECO:0000256" key="3">
    <source>
        <dbReference type="ARBA" id="ARBA00022553"/>
    </source>
</evidence>
<feature type="domain" description="Signal transduction histidine kinase subgroup 3 dimerisation and phosphoacceptor" evidence="11">
    <location>
        <begin position="183"/>
        <end position="248"/>
    </location>
</feature>
<feature type="transmembrane region" description="Helical" evidence="9">
    <location>
        <begin position="12"/>
        <end position="34"/>
    </location>
</feature>
<comment type="catalytic activity">
    <reaction evidence="1">
        <text>ATP + protein L-histidine = ADP + protein N-phospho-L-histidine.</text>
        <dbReference type="EC" id="2.7.13.3"/>
    </reaction>
</comment>
<organism evidence="12 13">
    <name type="scientific">Janibacter alittae</name>
    <dbReference type="NCBI Taxonomy" id="3115209"/>
    <lineage>
        <taxon>Bacteria</taxon>
        <taxon>Bacillati</taxon>
        <taxon>Actinomycetota</taxon>
        <taxon>Actinomycetes</taxon>
        <taxon>Micrococcales</taxon>
        <taxon>Intrasporangiaceae</taxon>
        <taxon>Janibacter</taxon>
    </lineage>
</organism>
<keyword evidence="9" id="KW-1133">Transmembrane helix</keyword>
<protein>
    <recommendedName>
        <fullName evidence="2">histidine kinase</fullName>
        <ecNumber evidence="2">2.7.13.3</ecNumber>
    </recommendedName>
</protein>
<evidence type="ECO:0000259" key="10">
    <source>
        <dbReference type="Pfam" id="PF02518"/>
    </source>
</evidence>
<keyword evidence="4" id="KW-0808">Transferase</keyword>
<evidence type="ECO:0000259" key="11">
    <source>
        <dbReference type="Pfam" id="PF07730"/>
    </source>
</evidence>
<dbReference type="InterPro" id="IPR011712">
    <property type="entry name" value="Sig_transdc_His_kin_sub3_dim/P"/>
</dbReference>
<evidence type="ECO:0000256" key="5">
    <source>
        <dbReference type="ARBA" id="ARBA00022741"/>
    </source>
</evidence>
<evidence type="ECO:0000256" key="2">
    <source>
        <dbReference type="ARBA" id="ARBA00012438"/>
    </source>
</evidence>
<dbReference type="EC" id="2.7.13.3" evidence="2"/>
<keyword evidence="7" id="KW-0067">ATP-binding</keyword>
<dbReference type="Proteomes" id="UP001382727">
    <property type="component" value="Chromosome"/>
</dbReference>
<feature type="transmembrane region" description="Helical" evidence="9">
    <location>
        <begin position="111"/>
        <end position="131"/>
    </location>
</feature>
<dbReference type="RefSeq" id="WP_338749339.1">
    <property type="nucleotide sequence ID" value="NZ_CP144913.1"/>
</dbReference>
<evidence type="ECO:0000256" key="7">
    <source>
        <dbReference type="ARBA" id="ARBA00022840"/>
    </source>
</evidence>
<dbReference type="InterPro" id="IPR036890">
    <property type="entry name" value="HATPase_C_sf"/>
</dbReference>
<dbReference type="Gene3D" id="1.20.5.1930">
    <property type="match status" value="1"/>
</dbReference>
<evidence type="ECO:0000256" key="1">
    <source>
        <dbReference type="ARBA" id="ARBA00000085"/>
    </source>
</evidence>
<reference evidence="12 13" key="1">
    <citation type="submission" date="2024-02" db="EMBL/GenBank/DDBJ databases">
        <title>Janibacter sp. nov., isolated from gut of marine sandworm.</title>
        <authorList>
            <person name="Kim B."/>
            <person name="Jun M.O."/>
            <person name="Shin N.-R."/>
        </authorList>
    </citation>
    <scope>NUCLEOTIDE SEQUENCE [LARGE SCALE GENOMIC DNA]</scope>
    <source>
        <strain evidence="12 13">A1S7</strain>
    </source>
</reference>
<keyword evidence="3" id="KW-0597">Phosphoprotein</keyword>
<evidence type="ECO:0000313" key="12">
    <source>
        <dbReference type="EMBL" id="WXB76399.1"/>
    </source>
</evidence>
<feature type="transmembrane region" description="Helical" evidence="9">
    <location>
        <begin position="137"/>
        <end position="158"/>
    </location>
</feature>
<keyword evidence="9" id="KW-0472">Membrane</keyword>
<name>A0ABZ2MH68_9MICO</name>
<dbReference type="Pfam" id="PF07730">
    <property type="entry name" value="HisKA_3"/>
    <property type="match status" value="1"/>
</dbReference>
<keyword evidence="6 12" id="KW-0418">Kinase</keyword>
<dbReference type="SUPFAM" id="SSF55874">
    <property type="entry name" value="ATPase domain of HSP90 chaperone/DNA topoisomerase II/histidine kinase"/>
    <property type="match status" value="1"/>
</dbReference>
<dbReference type="GO" id="GO:0016301">
    <property type="term" value="F:kinase activity"/>
    <property type="evidence" value="ECO:0007669"/>
    <property type="project" value="UniProtKB-KW"/>
</dbReference>
<keyword evidence="9" id="KW-0812">Transmembrane</keyword>
<proteinExistence type="predicted"/>
<evidence type="ECO:0000256" key="8">
    <source>
        <dbReference type="ARBA" id="ARBA00023012"/>
    </source>
</evidence>
<dbReference type="PANTHER" id="PTHR24421:SF10">
    <property type="entry name" value="NITRATE_NITRITE SENSOR PROTEIN NARQ"/>
    <property type="match status" value="1"/>
</dbReference>
<evidence type="ECO:0000256" key="4">
    <source>
        <dbReference type="ARBA" id="ARBA00022679"/>
    </source>
</evidence>